<dbReference type="AlphaFoldDB" id="A0AAV5WIB6"/>
<reference evidence="1" key="1">
    <citation type="submission" date="2023-10" db="EMBL/GenBank/DDBJ databases">
        <title>Genome assembly of Pristionchus species.</title>
        <authorList>
            <person name="Yoshida K."/>
            <person name="Sommer R.J."/>
        </authorList>
    </citation>
    <scope>NUCLEOTIDE SEQUENCE</scope>
    <source>
        <strain evidence="1">RS5133</strain>
    </source>
</reference>
<evidence type="ECO:0000313" key="2">
    <source>
        <dbReference type="Proteomes" id="UP001432322"/>
    </source>
</evidence>
<gene>
    <name evidence="1" type="ORF">PFISCL1PPCAC_22064</name>
</gene>
<dbReference type="Proteomes" id="UP001432322">
    <property type="component" value="Unassembled WGS sequence"/>
</dbReference>
<accession>A0AAV5WIB6</accession>
<proteinExistence type="predicted"/>
<comment type="caution">
    <text evidence="1">The sequence shown here is derived from an EMBL/GenBank/DDBJ whole genome shotgun (WGS) entry which is preliminary data.</text>
</comment>
<protein>
    <submittedName>
        <fullName evidence="1">Uncharacterized protein</fullName>
    </submittedName>
</protein>
<organism evidence="1 2">
    <name type="scientific">Pristionchus fissidentatus</name>
    <dbReference type="NCBI Taxonomy" id="1538716"/>
    <lineage>
        <taxon>Eukaryota</taxon>
        <taxon>Metazoa</taxon>
        <taxon>Ecdysozoa</taxon>
        <taxon>Nematoda</taxon>
        <taxon>Chromadorea</taxon>
        <taxon>Rhabditida</taxon>
        <taxon>Rhabditina</taxon>
        <taxon>Diplogasteromorpha</taxon>
        <taxon>Diplogasteroidea</taxon>
        <taxon>Neodiplogasteridae</taxon>
        <taxon>Pristionchus</taxon>
    </lineage>
</organism>
<feature type="non-terminal residue" evidence="1">
    <location>
        <position position="1"/>
    </location>
</feature>
<name>A0AAV5WIB6_9BILA</name>
<dbReference type="EMBL" id="BTSY01000005">
    <property type="protein sequence ID" value="GMT30767.1"/>
    <property type="molecule type" value="Genomic_DNA"/>
</dbReference>
<keyword evidence="2" id="KW-1185">Reference proteome</keyword>
<sequence length="227" mass="25358">GQNLMSISYSRSLTPSTILVTVQLNGTYSEENFDPVFGIEQVHGESQFKCSSNGITGDAKFTIAKHGTRQIFNKNLIFCSFKLSSSQEKLVKNFAEPKYNVFPKLLYRLSDANEKSILLLKRGTFFWTLPEPQCDQSLIKTNDGVLRDFLLSSVDATKSAIFCDSPAKLLLVDGSEKFIDEMRCIDKQFNYTGGEGGVVAANKTFELYCSEEFSSLCSPITTRWQTG</sequence>
<evidence type="ECO:0000313" key="1">
    <source>
        <dbReference type="EMBL" id="GMT30767.1"/>
    </source>
</evidence>